<gene>
    <name evidence="8 10" type="primary">tilS</name>
    <name evidence="10" type="ORF">H8B22_12205</name>
</gene>
<comment type="function">
    <text evidence="8">Ligates lysine onto the cytidine present at position 34 of the AUA codon-specific tRNA(Ile) that contains the anticodon CAU, in an ATP-dependent manner. Cytidine is converted to lysidine, thus changing the amino acid specificity of the tRNA from methionine to isoleucine.</text>
</comment>
<dbReference type="InterPro" id="IPR012795">
    <property type="entry name" value="tRNA_Ile_lys_synt_N"/>
</dbReference>
<proteinExistence type="inferred from homology"/>
<dbReference type="InterPro" id="IPR012094">
    <property type="entry name" value="tRNA_Ile_lys_synt"/>
</dbReference>
<dbReference type="EMBL" id="CP060820">
    <property type="protein sequence ID" value="QNP40241.1"/>
    <property type="molecule type" value="Genomic_DNA"/>
</dbReference>
<keyword evidence="2 8" id="KW-0963">Cytoplasm</keyword>
<name>A0A7H0FW25_9GAMM</name>
<dbReference type="SUPFAM" id="SSF56037">
    <property type="entry name" value="PheT/TilS domain"/>
    <property type="match status" value="1"/>
</dbReference>
<sequence>MDSTPLLTASVLPTGGALVVGLSGGLDSVVLLHALAALPEVRQRGLRAVHVHHGLHADADAWQRYCEHACAQLQVALQSVRVAVVAAGEGLEAAARHARHAVFADALAADEVLVLAHHRDDQAETFLLRALRGSGVDGLGAMRPWRRFAHGWLWRPLLDRRRDELHAYANAHGLQWVEDPSNADARFDRNFLRAQLLPLLRERWPHAEAGLAAAADLCAQADTLLAAEDARCLAMARTADAHVLARDALCALPAERRARVLRLWIRELALPPLPAEGIARIEAEILPARADAEPRFRWQRAEIRAWRDLLHAGQAQQPLAADWRQPWDGTTPLALPDGSRLSLSGSRGFETAVVVHARQGGERIVLPGRAHSHALKHVLQDLGIPAWVRERLPLLSDAAGELLAAADLAYSAGFDAWLRERGARLHWQRD</sequence>
<feature type="domain" description="Lysidine-tRNA(Ile) synthetase C-terminal" evidence="9">
    <location>
        <begin position="353"/>
        <end position="427"/>
    </location>
</feature>
<comment type="domain">
    <text evidence="8">The N-terminal region contains the highly conserved SGGXDS motif, predicted to be a P-loop motif involved in ATP binding.</text>
</comment>
<reference evidence="10 11" key="1">
    <citation type="submission" date="2020-08" db="EMBL/GenBank/DDBJ databases">
        <title>Lysobacter sp. II4 sp. nov., isolated from soil.</title>
        <authorList>
            <person name="Woo C.Y."/>
            <person name="Kim J."/>
        </authorList>
    </citation>
    <scope>NUCLEOTIDE SEQUENCE [LARGE SCALE GENOMIC DNA]</scope>
    <source>
        <strain evidence="10 11">II4</strain>
    </source>
</reference>
<dbReference type="NCBIfam" id="TIGR02432">
    <property type="entry name" value="lysidine_TilS_N"/>
    <property type="match status" value="1"/>
</dbReference>
<dbReference type="Proteomes" id="UP000516018">
    <property type="component" value="Chromosome"/>
</dbReference>
<dbReference type="GO" id="GO:0005524">
    <property type="term" value="F:ATP binding"/>
    <property type="evidence" value="ECO:0007669"/>
    <property type="project" value="UniProtKB-UniRule"/>
</dbReference>
<dbReference type="NCBIfam" id="TIGR02433">
    <property type="entry name" value="lysidine_TilS_C"/>
    <property type="match status" value="1"/>
</dbReference>
<dbReference type="KEGG" id="lsx:H8B22_12205"/>
<dbReference type="InterPro" id="IPR015262">
    <property type="entry name" value="tRNA_Ile_lys_synt_subst-bd"/>
</dbReference>
<evidence type="ECO:0000256" key="4">
    <source>
        <dbReference type="ARBA" id="ARBA00022694"/>
    </source>
</evidence>
<dbReference type="Pfam" id="PF01171">
    <property type="entry name" value="ATP_bind_3"/>
    <property type="match status" value="1"/>
</dbReference>
<dbReference type="CDD" id="cd01992">
    <property type="entry name" value="TilS_N"/>
    <property type="match status" value="1"/>
</dbReference>
<organism evidence="10 11">
    <name type="scientific">Agrilutibacter terrestris</name>
    <dbReference type="NCBI Taxonomy" id="2865112"/>
    <lineage>
        <taxon>Bacteria</taxon>
        <taxon>Pseudomonadati</taxon>
        <taxon>Pseudomonadota</taxon>
        <taxon>Gammaproteobacteria</taxon>
        <taxon>Lysobacterales</taxon>
        <taxon>Lysobacteraceae</taxon>
        <taxon>Agrilutibacter</taxon>
    </lineage>
</organism>
<comment type="similarity">
    <text evidence="8">Belongs to the tRNA(Ile)-lysidine synthase family.</text>
</comment>
<accession>A0A7H0FW25</accession>
<dbReference type="Pfam" id="PF11734">
    <property type="entry name" value="TilS_C"/>
    <property type="match status" value="1"/>
</dbReference>
<dbReference type="Gene3D" id="3.40.50.620">
    <property type="entry name" value="HUPs"/>
    <property type="match status" value="1"/>
</dbReference>
<dbReference type="SUPFAM" id="SSF52402">
    <property type="entry name" value="Adenine nucleotide alpha hydrolases-like"/>
    <property type="match status" value="1"/>
</dbReference>
<evidence type="ECO:0000256" key="5">
    <source>
        <dbReference type="ARBA" id="ARBA00022741"/>
    </source>
</evidence>
<dbReference type="GO" id="GO:0005737">
    <property type="term" value="C:cytoplasm"/>
    <property type="evidence" value="ECO:0007669"/>
    <property type="project" value="UniProtKB-SubCell"/>
</dbReference>
<dbReference type="EC" id="6.3.4.19" evidence="8"/>
<keyword evidence="5 8" id="KW-0547">Nucleotide-binding</keyword>
<protein>
    <recommendedName>
        <fullName evidence="8">tRNA(Ile)-lysidine synthase</fullName>
        <ecNumber evidence="8">6.3.4.19</ecNumber>
    </recommendedName>
    <alternativeName>
        <fullName evidence="8">tRNA(Ile)-2-lysyl-cytidine synthase</fullName>
    </alternativeName>
    <alternativeName>
        <fullName evidence="8">tRNA(Ile)-lysidine synthetase</fullName>
    </alternativeName>
</protein>
<dbReference type="InterPro" id="IPR011063">
    <property type="entry name" value="TilS/TtcA_N"/>
</dbReference>
<comment type="catalytic activity">
    <reaction evidence="7 8">
        <text>cytidine(34) in tRNA(Ile2) + L-lysine + ATP = lysidine(34) in tRNA(Ile2) + AMP + diphosphate + H(+)</text>
        <dbReference type="Rhea" id="RHEA:43744"/>
        <dbReference type="Rhea" id="RHEA-COMP:10625"/>
        <dbReference type="Rhea" id="RHEA-COMP:10670"/>
        <dbReference type="ChEBI" id="CHEBI:15378"/>
        <dbReference type="ChEBI" id="CHEBI:30616"/>
        <dbReference type="ChEBI" id="CHEBI:32551"/>
        <dbReference type="ChEBI" id="CHEBI:33019"/>
        <dbReference type="ChEBI" id="CHEBI:82748"/>
        <dbReference type="ChEBI" id="CHEBI:83665"/>
        <dbReference type="ChEBI" id="CHEBI:456215"/>
        <dbReference type="EC" id="6.3.4.19"/>
    </reaction>
</comment>
<feature type="binding site" evidence="8">
    <location>
        <begin position="23"/>
        <end position="28"/>
    </location>
    <ligand>
        <name>ATP</name>
        <dbReference type="ChEBI" id="CHEBI:30616"/>
    </ligand>
</feature>
<dbReference type="SUPFAM" id="SSF82829">
    <property type="entry name" value="MesJ substrate recognition domain-like"/>
    <property type="match status" value="1"/>
</dbReference>
<keyword evidence="6 8" id="KW-0067">ATP-binding</keyword>
<dbReference type="PANTHER" id="PTHR43033:SF1">
    <property type="entry name" value="TRNA(ILE)-LYSIDINE SYNTHASE-RELATED"/>
    <property type="match status" value="1"/>
</dbReference>
<evidence type="ECO:0000259" key="9">
    <source>
        <dbReference type="SMART" id="SM00977"/>
    </source>
</evidence>
<dbReference type="GO" id="GO:0006400">
    <property type="term" value="P:tRNA modification"/>
    <property type="evidence" value="ECO:0007669"/>
    <property type="project" value="UniProtKB-UniRule"/>
</dbReference>
<dbReference type="HAMAP" id="MF_01161">
    <property type="entry name" value="tRNA_Ile_lys_synt"/>
    <property type="match status" value="1"/>
</dbReference>
<dbReference type="PANTHER" id="PTHR43033">
    <property type="entry name" value="TRNA(ILE)-LYSIDINE SYNTHASE-RELATED"/>
    <property type="match status" value="1"/>
</dbReference>
<dbReference type="SMART" id="SM00977">
    <property type="entry name" value="TilS_C"/>
    <property type="match status" value="1"/>
</dbReference>
<evidence type="ECO:0000256" key="2">
    <source>
        <dbReference type="ARBA" id="ARBA00022490"/>
    </source>
</evidence>
<evidence type="ECO:0000256" key="7">
    <source>
        <dbReference type="ARBA" id="ARBA00048539"/>
    </source>
</evidence>
<dbReference type="Gene3D" id="1.20.59.20">
    <property type="match status" value="1"/>
</dbReference>
<comment type="subcellular location">
    <subcellularLocation>
        <location evidence="1 8">Cytoplasm</location>
    </subcellularLocation>
</comment>
<evidence type="ECO:0000256" key="8">
    <source>
        <dbReference type="HAMAP-Rule" id="MF_01161"/>
    </source>
</evidence>
<dbReference type="AlphaFoldDB" id="A0A7H0FW25"/>
<dbReference type="RefSeq" id="WP_187711683.1">
    <property type="nucleotide sequence ID" value="NZ_CP060820.1"/>
</dbReference>
<evidence type="ECO:0000256" key="3">
    <source>
        <dbReference type="ARBA" id="ARBA00022598"/>
    </source>
</evidence>
<keyword evidence="11" id="KW-1185">Reference proteome</keyword>
<dbReference type="InterPro" id="IPR012796">
    <property type="entry name" value="Lysidine-tRNA-synth_C"/>
</dbReference>
<keyword evidence="3 8" id="KW-0436">Ligase</keyword>
<evidence type="ECO:0000256" key="1">
    <source>
        <dbReference type="ARBA" id="ARBA00004496"/>
    </source>
</evidence>
<evidence type="ECO:0000256" key="6">
    <source>
        <dbReference type="ARBA" id="ARBA00022840"/>
    </source>
</evidence>
<dbReference type="GO" id="GO:0032267">
    <property type="term" value="F:tRNA(Ile)-lysidine synthase activity"/>
    <property type="evidence" value="ECO:0007669"/>
    <property type="project" value="UniProtKB-EC"/>
</dbReference>
<keyword evidence="4 8" id="KW-0819">tRNA processing</keyword>
<evidence type="ECO:0000313" key="10">
    <source>
        <dbReference type="EMBL" id="QNP40241.1"/>
    </source>
</evidence>
<dbReference type="InterPro" id="IPR014729">
    <property type="entry name" value="Rossmann-like_a/b/a_fold"/>
</dbReference>
<dbReference type="Pfam" id="PF09179">
    <property type="entry name" value="TilS"/>
    <property type="match status" value="1"/>
</dbReference>
<evidence type="ECO:0000313" key="11">
    <source>
        <dbReference type="Proteomes" id="UP000516018"/>
    </source>
</evidence>